<protein>
    <submittedName>
        <fullName evidence="1">Uncharacterized protein</fullName>
    </submittedName>
</protein>
<comment type="caution">
    <text evidence="1">The sequence shown here is derived from an EMBL/GenBank/DDBJ whole genome shotgun (WGS) entry which is preliminary data.</text>
</comment>
<dbReference type="Pfam" id="PF18908">
    <property type="entry name" value="DUF5663"/>
    <property type="match status" value="1"/>
</dbReference>
<name>A0A7C1AW56_9BACT</name>
<dbReference type="InterPro" id="IPR043722">
    <property type="entry name" value="DUF5663"/>
</dbReference>
<dbReference type="AlphaFoldDB" id="A0A7C1AW56"/>
<accession>A0A7C1AW56</accession>
<dbReference type="EMBL" id="DQZW01000220">
    <property type="protein sequence ID" value="HDL90178.1"/>
    <property type="molecule type" value="Genomic_DNA"/>
</dbReference>
<dbReference type="Proteomes" id="UP000886355">
    <property type="component" value="Unassembled WGS sequence"/>
</dbReference>
<evidence type="ECO:0000313" key="1">
    <source>
        <dbReference type="EMBL" id="HDL90178.1"/>
    </source>
</evidence>
<sequence>MTDRQPSAKDLAQATPLAMKNPYILNFCKVLVEKKGEKHTPAALKKLLDDMYRLFENLLGQNMVKALPEDKRKEYLQLCDDLNQISYEKIAEIFDKHVPNYREIMKKTMIQFTELFMKNRGFNPEQIKKEFASMND</sequence>
<proteinExistence type="predicted"/>
<reference evidence="1" key="1">
    <citation type="journal article" date="2020" name="mSystems">
        <title>Genome- and Community-Level Interaction Insights into Carbon Utilization and Element Cycling Functions of Hydrothermarchaeota in Hydrothermal Sediment.</title>
        <authorList>
            <person name="Zhou Z."/>
            <person name="Liu Y."/>
            <person name="Xu W."/>
            <person name="Pan J."/>
            <person name="Luo Z.H."/>
            <person name="Li M."/>
        </authorList>
    </citation>
    <scope>NUCLEOTIDE SEQUENCE [LARGE SCALE GENOMIC DNA]</scope>
    <source>
        <strain evidence="1">HyVt-19</strain>
    </source>
</reference>
<organism evidence="1">
    <name type="scientific">Thermodesulforhabdus norvegica</name>
    <dbReference type="NCBI Taxonomy" id="39841"/>
    <lineage>
        <taxon>Bacteria</taxon>
        <taxon>Pseudomonadati</taxon>
        <taxon>Thermodesulfobacteriota</taxon>
        <taxon>Syntrophobacteria</taxon>
        <taxon>Syntrophobacterales</taxon>
        <taxon>Thermodesulforhabdaceae</taxon>
        <taxon>Thermodesulforhabdus</taxon>
    </lineage>
</organism>
<gene>
    <name evidence="1" type="ORF">ENG14_04675</name>
</gene>